<dbReference type="Proteomes" id="UP000326340">
    <property type="component" value="Unassembled WGS sequence"/>
</dbReference>
<evidence type="ECO:0000313" key="5">
    <source>
        <dbReference type="Proteomes" id="UP000326340"/>
    </source>
</evidence>
<dbReference type="AlphaFoldDB" id="A0A5Q4BBH6"/>
<evidence type="ECO:0000256" key="2">
    <source>
        <dbReference type="ARBA" id="ARBA00023002"/>
    </source>
</evidence>
<dbReference type="CDD" id="cd06186">
    <property type="entry name" value="NOX_Duox_like_FAD_NADP"/>
    <property type="match status" value="1"/>
</dbReference>
<dbReference type="InterPro" id="IPR013121">
    <property type="entry name" value="Fe_red_NAD-bd_6"/>
</dbReference>
<dbReference type="SUPFAM" id="SSF52343">
    <property type="entry name" value="Ferredoxin reductase-like, C-terminal NADP-linked domain"/>
    <property type="match status" value="1"/>
</dbReference>
<reference evidence="4 5" key="1">
    <citation type="journal article" date="2019" name="Sci. Rep.">
        <title>Colletotrichum shisoi sp. nov., an anthracnose pathogen of Perilla frutescens in Japan: molecular phylogenetic, morphological and genomic evidence.</title>
        <authorList>
            <person name="Gan P."/>
            <person name="Tsushima A."/>
            <person name="Hiroyama R."/>
            <person name="Narusaka M."/>
            <person name="Takano Y."/>
            <person name="Narusaka Y."/>
            <person name="Kawaradani M."/>
            <person name="Damm U."/>
            <person name="Shirasu K."/>
        </authorList>
    </citation>
    <scope>NUCLEOTIDE SEQUENCE [LARGE SCALE GENOMIC DNA]</scope>
    <source>
        <strain evidence="4 5">PG-2018a</strain>
    </source>
</reference>
<keyword evidence="5" id="KW-1185">Reference proteome</keyword>
<accession>A0A5Q4BBH6</accession>
<dbReference type="InterPro" id="IPR050369">
    <property type="entry name" value="RBOH/FRE"/>
</dbReference>
<sequence>MTSGLQRHPGSHVYVAIPSESRPAQSRPIATRNMAYNFIDSPFTVAAVNEASSELTLIVRKRNGPMTKHLGSLAAYCSRGSSRCGETFPIRIEGPYKAAGQFNDVLVREGFDRVLLFAGGVGATFTFPVYQQILRETPQARVDMFWAVRYAGDAAWAATASETEDNVLKNERIHIFVTREHQAKQEEEQVEDTAIADPSARLELGVADTPRRSRNRQALLGVRPTFQRLNLKSIVDGAFQDNPEIG</sequence>
<feature type="domain" description="Ferric reductase NAD binding" evidence="3">
    <location>
        <begin position="111"/>
        <end position="232"/>
    </location>
</feature>
<keyword evidence="1" id="KW-0249">Electron transport</keyword>
<dbReference type="InterPro" id="IPR039261">
    <property type="entry name" value="FNR_nucleotide-bd"/>
</dbReference>
<protein>
    <recommendedName>
        <fullName evidence="3">Ferric reductase NAD binding domain-containing protein</fullName>
    </recommendedName>
</protein>
<evidence type="ECO:0000256" key="1">
    <source>
        <dbReference type="ARBA" id="ARBA00022982"/>
    </source>
</evidence>
<evidence type="ECO:0000259" key="3">
    <source>
        <dbReference type="Pfam" id="PF08030"/>
    </source>
</evidence>
<gene>
    <name evidence="4" type="ORF">CSHISOI_11189</name>
</gene>
<comment type="caution">
    <text evidence="4">The sequence shown here is derived from an EMBL/GenBank/DDBJ whole genome shotgun (WGS) entry which is preliminary data.</text>
</comment>
<proteinExistence type="predicted"/>
<dbReference type="Gene3D" id="3.40.50.80">
    <property type="entry name" value="Nucleotide-binding domain of ferredoxin-NADP reductase (FNR) module"/>
    <property type="match status" value="1"/>
</dbReference>
<keyword evidence="2" id="KW-0560">Oxidoreductase</keyword>
<name>A0A5Q4BBH6_9PEZI</name>
<dbReference type="Pfam" id="PF08030">
    <property type="entry name" value="NAD_binding_6"/>
    <property type="match status" value="1"/>
</dbReference>
<dbReference type="PANTHER" id="PTHR11972">
    <property type="entry name" value="NADPH OXIDASE"/>
    <property type="match status" value="1"/>
</dbReference>
<dbReference type="GO" id="GO:0000293">
    <property type="term" value="F:ferric-chelate reductase activity"/>
    <property type="evidence" value="ECO:0007669"/>
    <property type="project" value="TreeGrafter"/>
</dbReference>
<dbReference type="OrthoDB" id="10006946at2759"/>
<evidence type="ECO:0000313" key="4">
    <source>
        <dbReference type="EMBL" id="TQN64270.1"/>
    </source>
</evidence>
<dbReference type="PANTHER" id="PTHR11972:SF142">
    <property type="entry name" value="FAD-BINDING FR-TYPE DOMAIN-CONTAINING PROTEIN"/>
    <property type="match status" value="1"/>
</dbReference>
<keyword evidence="1" id="KW-0813">Transport</keyword>
<dbReference type="EMBL" id="PUHP01002578">
    <property type="protein sequence ID" value="TQN64270.1"/>
    <property type="molecule type" value="Genomic_DNA"/>
</dbReference>
<dbReference type="GO" id="GO:0033215">
    <property type="term" value="P:reductive iron assimilation"/>
    <property type="evidence" value="ECO:0007669"/>
    <property type="project" value="TreeGrafter"/>
</dbReference>
<organism evidence="4 5">
    <name type="scientific">Colletotrichum shisoi</name>
    <dbReference type="NCBI Taxonomy" id="2078593"/>
    <lineage>
        <taxon>Eukaryota</taxon>
        <taxon>Fungi</taxon>
        <taxon>Dikarya</taxon>
        <taxon>Ascomycota</taxon>
        <taxon>Pezizomycotina</taxon>
        <taxon>Sordariomycetes</taxon>
        <taxon>Hypocreomycetidae</taxon>
        <taxon>Glomerellales</taxon>
        <taxon>Glomerellaceae</taxon>
        <taxon>Colletotrichum</taxon>
        <taxon>Colletotrichum destructivum species complex</taxon>
    </lineage>
</organism>